<keyword evidence="14" id="KW-0472">Membrane</keyword>
<evidence type="ECO:0000256" key="10">
    <source>
        <dbReference type="ARBA" id="ARBA00022729"/>
    </source>
</evidence>
<sequence length="880" mass="98075">MIMETFPSDVKYVLLWLLCSIMFNSVTCSLKVHCNEKDMHTLLQFKQGVTDPSGFLSSWLTQQHCCHWTGIQCDNITGRVTELNLPCHAGDKDHKSHCLSGELNLSLLQLQFLSYLNLSNNAFKSIQHSPKCVHMSRDTHSHQCTNASNLQVLDLSYNHDILIDNLHWISHLSSLQYINLDGVDLHKETNWLQLVTMLPSLLELHMESCQLENIDPSNQYANFTSLQVLDLADNNFLSDKFPTWLFNRSCDISHIDLSQNQIHGQLSKMLTNIGSWKSLNLSYNALSGPIPNWIGRLEQLQELDLSYNSFTGPIPKSLGNLSSLVVLNLSSNNLNGNLPESLGQLFNLKALSVADNSLTGIVSERNLLSLSKLKHLSLSSPALTFDFDPEWIPPFNLQGMWLGYVGGKLPSWIFTQSSLRVLVITDSTASFEPLDKFWNFATQLEILFLSNNSIGRDMSNVLLTSKIVWLNSNNLRGGLPGISPSVVVLSLGYNSFSGSISPLLCHNMTEKSNLKALYLGNNFLTGELGDCWNNWESLIVVSLGNNSLTGMIPHSMGSLPNLLSLDLNRNNFYGDIPLSLKNCKNLLILDLAYNNFSGGVPRWMGQSLKALQLRSNQFSGNIPPQICQLNSLMVMDFANNTLSGPIPHCLHNTTAMLSDSTTTSTNEISFRVETTVSIFFEIVIPVELLIKGSESLYQDMVYVIDLSSNSLSGTVPLEIFMLTRLQSMNLSHNQLVGTIPEEIGNMKQLECIDLSSNRLWGEIPQSMSALSFLGVLNLSFNNFMGKIPSGTQLQSFTNLSYEGNHQLCGPPLSKFCPKDEEYNNTKSIVEDDDYTSAVHSWFYMGLGIGFAVLDVYPWTSYLTQVFTRATPLHALALSTT</sequence>
<dbReference type="Gene3D" id="3.80.10.10">
    <property type="entry name" value="Ribonuclease Inhibitor"/>
    <property type="match status" value="4"/>
</dbReference>
<evidence type="ECO:0000256" key="5">
    <source>
        <dbReference type="ARBA" id="ARBA00022475"/>
    </source>
</evidence>
<dbReference type="PANTHER" id="PTHR48063">
    <property type="entry name" value="LRR RECEPTOR-LIKE KINASE"/>
    <property type="match status" value="1"/>
</dbReference>
<keyword evidence="9" id="KW-0812">Transmembrane</keyword>
<dbReference type="PANTHER" id="PTHR48063:SF98">
    <property type="entry name" value="LRR RECEPTOR-LIKE SERINE_THREONINE-PROTEIN KINASE FLS2"/>
    <property type="match status" value="1"/>
</dbReference>
<keyword evidence="15" id="KW-1015">Disulfide bond</keyword>
<dbReference type="FunFam" id="3.80.10.10:FF:000400">
    <property type="entry name" value="Nuclear pore complex protein NUP107"/>
    <property type="match status" value="1"/>
</dbReference>
<keyword evidence="12" id="KW-0611">Plant defense</keyword>
<feature type="domain" description="Leucine-rich repeat-containing N-terminal plant-type" evidence="20">
    <location>
        <begin position="36"/>
        <end position="74"/>
    </location>
</feature>
<evidence type="ECO:0000256" key="8">
    <source>
        <dbReference type="ARBA" id="ARBA00022614"/>
    </source>
</evidence>
<proteinExistence type="inferred from homology"/>
<evidence type="ECO:0000256" key="6">
    <source>
        <dbReference type="ARBA" id="ARBA00022512"/>
    </source>
</evidence>
<evidence type="ECO:0000256" key="9">
    <source>
        <dbReference type="ARBA" id="ARBA00022692"/>
    </source>
</evidence>
<dbReference type="AlphaFoldDB" id="A0ABD1LM28"/>
<comment type="similarity">
    <text evidence="18">Belongs to the polygalacturonase-inhibiting protein family.</text>
</comment>
<dbReference type="GO" id="GO:0005886">
    <property type="term" value="C:plasma membrane"/>
    <property type="evidence" value="ECO:0007669"/>
    <property type="project" value="UniProtKB-SubCell"/>
</dbReference>
<evidence type="ECO:0000259" key="20">
    <source>
        <dbReference type="Pfam" id="PF08263"/>
    </source>
</evidence>
<feature type="chain" id="PRO_5044841049" description="Leucine-rich repeat-containing N-terminal plant-type domain-containing protein" evidence="19">
    <location>
        <begin position="30"/>
        <end position="880"/>
    </location>
</feature>
<keyword evidence="11" id="KW-0677">Repeat</keyword>
<keyword evidence="13" id="KW-1133">Transmembrane helix</keyword>
<evidence type="ECO:0000256" key="14">
    <source>
        <dbReference type="ARBA" id="ARBA00023136"/>
    </source>
</evidence>
<protein>
    <recommendedName>
        <fullName evidence="20">Leucine-rich repeat-containing N-terminal plant-type domain-containing protein</fullName>
    </recommendedName>
</protein>
<name>A0ABD1LM28_9FABA</name>
<accession>A0ABD1LM28</accession>
<dbReference type="Pfam" id="PF13855">
    <property type="entry name" value="LRR_8"/>
    <property type="match status" value="3"/>
</dbReference>
<evidence type="ECO:0000313" key="22">
    <source>
        <dbReference type="Proteomes" id="UP001603857"/>
    </source>
</evidence>
<dbReference type="InterPro" id="IPR003591">
    <property type="entry name" value="Leu-rich_rpt_typical-subtyp"/>
</dbReference>
<dbReference type="InterPro" id="IPR032675">
    <property type="entry name" value="LRR_dom_sf"/>
</dbReference>
<dbReference type="FunFam" id="3.80.10.10:FF:000041">
    <property type="entry name" value="LRR receptor-like serine/threonine-protein kinase ERECTA"/>
    <property type="match status" value="1"/>
</dbReference>
<comment type="subcellular location">
    <subcellularLocation>
        <location evidence="3">Cell membrane</location>
        <topology evidence="3">Single-pass type I membrane protein</topology>
    </subcellularLocation>
    <subcellularLocation>
        <location evidence="1">Membrane</location>
        <topology evidence="1">Peripheral membrane protein</topology>
    </subcellularLocation>
    <subcellularLocation>
        <location evidence="2">Secreted</location>
        <location evidence="2">Cell wall</location>
    </subcellularLocation>
</comment>
<keyword evidence="8" id="KW-0433">Leucine-rich repeat</keyword>
<evidence type="ECO:0000256" key="17">
    <source>
        <dbReference type="ARBA" id="ARBA00023180"/>
    </source>
</evidence>
<keyword evidence="10 19" id="KW-0732">Signal</keyword>
<gene>
    <name evidence="21" type="ORF">Fmac_023589</name>
</gene>
<evidence type="ECO:0000256" key="19">
    <source>
        <dbReference type="SAM" id="SignalP"/>
    </source>
</evidence>
<keyword evidence="17" id="KW-0325">Glycoprotein</keyword>
<evidence type="ECO:0000256" key="4">
    <source>
        <dbReference type="ARBA" id="ARBA00009592"/>
    </source>
</evidence>
<dbReference type="Proteomes" id="UP001603857">
    <property type="component" value="Unassembled WGS sequence"/>
</dbReference>
<keyword evidence="7" id="KW-0964">Secreted</keyword>
<evidence type="ECO:0000256" key="7">
    <source>
        <dbReference type="ARBA" id="ARBA00022525"/>
    </source>
</evidence>
<dbReference type="Pfam" id="PF08263">
    <property type="entry name" value="LRRNT_2"/>
    <property type="match status" value="1"/>
</dbReference>
<dbReference type="InterPro" id="IPR046956">
    <property type="entry name" value="RLP23-like"/>
</dbReference>
<evidence type="ECO:0000256" key="3">
    <source>
        <dbReference type="ARBA" id="ARBA00004251"/>
    </source>
</evidence>
<evidence type="ECO:0000256" key="2">
    <source>
        <dbReference type="ARBA" id="ARBA00004191"/>
    </source>
</evidence>
<evidence type="ECO:0000256" key="15">
    <source>
        <dbReference type="ARBA" id="ARBA00023157"/>
    </source>
</evidence>
<evidence type="ECO:0000313" key="21">
    <source>
        <dbReference type="EMBL" id="KAL2324531.1"/>
    </source>
</evidence>
<evidence type="ECO:0000256" key="18">
    <source>
        <dbReference type="ARBA" id="ARBA00038043"/>
    </source>
</evidence>
<keyword evidence="16" id="KW-0675">Receptor</keyword>
<reference evidence="21 22" key="1">
    <citation type="submission" date="2024-08" db="EMBL/GenBank/DDBJ databases">
        <title>Insights into the chromosomal genome structure of Flemingia macrophylla.</title>
        <authorList>
            <person name="Ding Y."/>
            <person name="Zhao Y."/>
            <person name="Bi W."/>
            <person name="Wu M."/>
            <person name="Zhao G."/>
            <person name="Gong Y."/>
            <person name="Li W."/>
            <person name="Zhang P."/>
        </authorList>
    </citation>
    <scope>NUCLEOTIDE SEQUENCE [LARGE SCALE GENOMIC DNA]</scope>
    <source>
        <strain evidence="21">DYQJB</strain>
        <tissue evidence="21">Leaf</tissue>
    </source>
</reference>
<dbReference type="SMART" id="SM00369">
    <property type="entry name" value="LRR_TYP"/>
    <property type="match status" value="8"/>
</dbReference>
<dbReference type="EMBL" id="JBGMDY010000008">
    <property type="protein sequence ID" value="KAL2324531.1"/>
    <property type="molecule type" value="Genomic_DNA"/>
</dbReference>
<dbReference type="PROSITE" id="PS51450">
    <property type="entry name" value="LRR"/>
    <property type="match status" value="1"/>
</dbReference>
<dbReference type="InterPro" id="IPR001611">
    <property type="entry name" value="Leu-rich_rpt"/>
</dbReference>
<keyword evidence="22" id="KW-1185">Reference proteome</keyword>
<keyword evidence="5" id="KW-1003">Cell membrane</keyword>
<comment type="similarity">
    <text evidence="4">Belongs to the RLP family.</text>
</comment>
<evidence type="ECO:0000256" key="12">
    <source>
        <dbReference type="ARBA" id="ARBA00022821"/>
    </source>
</evidence>
<keyword evidence="6" id="KW-0134">Cell wall</keyword>
<evidence type="ECO:0000256" key="11">
    <source>
        <dbReference type="ARBA" id="ARBA00022737"/>
    </source>
</evidence>
<organism evidence="21 22">
    <name type="scientific">Flemingia macrophylla</name>
    <dbReference type="NCBI Taxonomy" id="520843"/>
    <lineage>
        <taxon>Eukaryota</taxon>
        <taxon>Viridiplantae</taxon>
        <taxon>Streptophyta</taxon>
        <taxon>Embryophyta</taxon>
        <taxon>Tracheophyta</taxon>
        <taxon>Spermatophyta</taxon>
        <taxon>Magnoliopsida</taxon>
        <taxon>eudicotyledons</taxon>
        <taxon>Gunneridae</taxon>
        <taxon>Pentapetalae</taxon>
        <taxon>rosids</taxon>
        <taxon>fabids</taxon>
        <taxon>Fabales</taxon>
        <taxon>Fabaceae</taxon>
        <taxon>Papilionoideae</taxon>
        <taxon>50 kb inversion clade</taxon>
        <taxon>NPAAA clade</taxon>
        <taxon>indigoferoid/millettioid clade</taxon>
        <taxon>Phaseoleae</taxon>
        <taxon>Flemingia</taxon>
    </lineage>
</organism>
<dbReference type="SUPFAM" id="SSF52058">
    <property type="entry name" value="L domain-like"/>
    <property type="match status" value="2"/>
</dbReference>
<feature type="signal peptide" evidence="19">
    <location>
        <begin position="1"/>
        <end position="29"/>
    </location>
</feature>
<dbReference type="InterPro" id="IPR013210">
    <property type="entry name" value="LRR_N_plant-typ"/>
</dbReference>
<dbReference type="FunFam" id="3.80.10.10:FF:000213">
    <property type="entry name" value="Tyrosine-sulfated glycopeptide receptor 1"/>
    <property type="match status" value="1"/>
</dbReference>
<comment type="caution">
    <text evidence="21">The sequence shown here is derived from an EMBL/GenBank/DDBJ whole genome shotgun (WGS) entry which is preliminary data.</text>
</comment>
<dbReference type="GO" id="GO:0006952">
    <property type="term" value="P:defense response"/>
    <property type="evidence" value="ECO:0007669"/>
    <property type="project" value="UniProtKB-KW"/>
</dbReference>
<dbReference type="Pfam" id="PF00560">
    <property type="entry name" value="LRR_1"/>
    <property type="match status" value="2"/>
</dbReference>
<evidence type="ECO:0000256" key="13">
    <source>
        <dbReference type="ARBA" id="ARBA00022989"/>
    </source>
</evidence>
<evidence type="ECO:0000256" key="1">
    <source>
        <dbReference type="ARBA" id="ARBA00004170"/>
    </source>
</evidence>
<evidence type="ECO:0000256" key="16">
    <source>
        <dbReference type="ARBA" id="ARBA00023170"/>
    </source>
</evidence>